<evidence type="ECO:0000313" key="2">
    <source>
        <dbReference type="EMBL" id="VAW42969.1"/>
    </source>
</evidence>
<keyword evidence="1" id="KW-0472">Membrane</keyword>
<evidence type="ECO:0000256" key="1">
    <source>
        <dbReference type="SAM" id="Phobius"/>
    </source>
</evidence>
<keyword evidence="1" id="KW-0812">Transmembrane</keyword>
<protein>
    <submittedName>
        <fullName evidence="2">Uncharacterized protein</fullName>
    </submittedName>
</protein>
<feature type="transmembrane region" description="Helical" evidence="1">
    <location>
        <begin position="7"/>
        <end position="30"/>
    </location>
</feature>
<organism evidence="2">
    <name type="scientific">hydrothermal vent metagenome</name>
    <dbReference type="NCBI Taxonomy" id="652676"/>
    <lineage>
        <taxon>unclassified sequences</taxon>
        <taxon>metagenomes</taxon>
        <taxon>ecological metagenomes</taxon>
    </lineage>
</organism>
<reference evidence="2" key="1">
    <citation type="submission" date="2018-06" db="EMBL/GenBank/DDBJ databases">
        <authorList>
            <person name="Zhirakovskaya E."/>
        </authorList>
    </citation>
    <scope>NUCLEOTIDE SEQUENCE</scope>
</reference>
<gene>
    <name evidence="2" type="ORF">MNBD_CHLOROFLEXI01-3496</name>
</gene>
<accession>A0A3B0W108</accession>
<keyword evidence="1" id="KW-1133">Transmembrane helix</keyword>
<name>A0A3B0W108_9ZZZZ</name>
<dbReference type="EMBL" id="UOEU01000992">
    <property type="protein sequence ID" value="VAW42969.1"/>
    <property type="molecule type" value="Genomic_DNA"/>
</dbReference>
<sequence>MQKLRSSIVLMMIVIAILLAAGVFIAISVINGRNDEQLPEAAVNNFSVTVGSELIALQVD</sequence>
<feature type="non-terminal residue" evidence="2">
    <location>
        <position position="60"/>
    </location>
</feature>
<proteinExistence type="predicted"/>
<dbReference type="AlphaFoldDB" id="A0A3B0W108"/>